<dbReference type="AlphaFoldDB" id="A0A0D0D8U4"/>
<protein>
    <submittedName>
        <fullName evidence="1">Uncharacterized protein</fullName>
    </submittedName>
</protein>
<dbReference type="PANTHER" id="PTHR33096:SF1">
    <property type="entry name" value="CXC1-LIKE CYSTEINE CLUSTER ASSOCIATED WITH KDZ TRANSPOSASES DOMAIN-CONTAINING PROTEIN"/>
    <property type="match status" value="1"/>
</dbReference>
<dbReference type="PANTHER" id="PTHR33096">
    <property type="entry name" value="CXC2 DOMAIN-CONTAINING PROTEIN"/>
    <property type="match status" value="1"/>
</dbReference>
<dbReference type="STRING" id="930991.A0A0D0D8U4"/>
<sequence>MKIPMSVLNSCGDSFIAANEKRDKASTCYFVDTSLMAMLCCHGHVLWLVNMTSAGEKQHYALALIQRLFNHLPSDMSVGLLYD</sequence>
<proteinExistence type="predicted"/>
<feature type="non-terminal residue" evidence="1">
    <location>
        <position position="83"/>
    </location>
</feature>
<reference evidence="2" key="2">
    <citation type="submission" date="2015-01" db="EMBL/GenBank/DDBJ databases">
        <title>Evolutionary Origins and Diversification of the Mycorrhizal Mutualists.</title>
        <authorList>
            <consortium name="DOE Joint Genome Institute"/>
            <consortium name="Mycorrhizal Genomics Consortium"/>
            <person name="Kohler A."/>
            <person name="Kuo A."/>
            <person name="Nagy L.G."/>
            <person name="Floudas D."/>
            <person name="Copeland A."/>
            <person name="Barry K.W."/>
            <person name="Cichocki N."/>
            <person name="Veneault-Fourrey C."/>
            <person name="LaButti K."/>
            <person name="Lindquist E.A."/>
            <person name="Lipzen A."/>
            <person name="Lundell T."/>
            <person name="Morin E."/>
            <person name="Murat C."/>
            <person name="Riley R."/>
            <person name="Ohm R."/>
            <person name="Sun H."/>
            <person name="Tunlid A."/>
            <person name="Henrissat B."/>
            <person name="Grigoriev I.V."/>
            <person name="Hibbett D.S."/>
            <person name="Martin F."/>
        </authorList>
    </citation>
    <scope>NUCLEOTIDE SEQUENCE [LARGE SCALE GENOMIC DNA]</scope>
    <source>
        <strain evidence="2">Ve08.2h10</strain>
    </source>
</reference>
<dbReference type="EMBL" id="KN829633">
    <property type="protein sequence ID" value="KIK73550.1"/>
    <property type="molecule type" value="Genomic_DNA"/>
</dbReference>
<dbReference type="Pfam" id="PF18758">
    <property type="entry name" value="KDZ"/>
    <property type="match status" value="1"/>
</dbReference>
<dbReference type="OrthoDB" id="3364670at2759"/>
<accession>A0A0D0D8U4</accession>
<dbReference type="HOGENOM" id="CLU_175752_0_0_1"/>
<gene>
    <name evidence="1" type="ORF">PAXRUDRAFT_83264</name>
</gene>
<organism evidence="1 2">
    <name type="scientific">Paxillus rubicundulus Ve08.2h10</name>
    <dbReference type="NCBI Taxonomy" id="930991"/>
    <lineage>
        <taxon>Eukaryota</taxon>
        <taxon>Fungi</taxon>
        <taxon>Dikarya</taxon>
        <taxon>Basidiomycota</taxon>
        <taxon>Agaricomycotina</taxon>
        <taxon>Agaricomycetes</taxon>
        <taxon>Agaricomycetidae</taxon>
        <taxon>Boletales</taxon>
        <taxon>Paxilineae</taxon>
        <taxon>Paxillaceae</taxon>
        <taxon>Paxillus</taxon>
    </lineage>
</organism>
<reference evidence="1 2" key="1">
    <citation type="submission" date="2014-04" db="EMBL/GenBank/DDBJ databases">
        <authorList>
            <consortium name="DOE Joint Genome Institute"/>
            <person name="Kuo A."/>
            <person name="Kohler A."/>
            <person name="Jargeat P."/>
            <person name="Nagy L.G."/>
            <person name="Floudas D."/>
            <person name="Copeland A."/>
            <person name="Barry K.W."/>
            <person name="Cichocki N."/>
            <person name="Veneault-Fourrey C."/>
            <person name="LaButti K."/>
            <person name="Lindquist E.A."/>
            <person name="Lipzen A."/>
            <person name="Lundell T."/>
            <person name="Morin E."/>
            <person name="Murat C."/>
            <person name="Sun H."/>
            <person name="Tunlid A."/>
            <person name="Henrissat B."/>
            <person name="Grigoriev I.V."/>
            <person name="Hibbett D.S."/>
            <person name="Martin F."/>
            <person name="Nordberg H.P."/>
            <person name="Cantor M.N."/>
            <person name="Hua S.X."/>
        </authorList>
    </citation>
    <scope>NUCLEOTIDE SEQUENCE [LARGE SCALE GENOMIC DNA]</scope>
    <source>
        <strain evidence="1 2">Ve08.2h10</strain>
    </source>
</reference>
<evidence type="ECO:0000313" key="2">
    <source>
        <dbReference type="Proteomes" id="UP000054538"/>
    </source>
</evidence>
<dbReference type="InterPro" id="IPR040521">
    <property type="entry name" value="KDZ"/>
</dbReference>
<dbReference type="InParanoid" id="A0A0D0D8U4"/>
<dbReference type="Proteomes" id="UP000054538">
    <property type="component" value="Unassembled WGS sequence"/>
</dbReference>
<name>A0A0D0D8U4_9AGAM</name>
<evidence type="ECO:0000313" key="1">
    <source>
        <dbReference type="EMBL" id="KIK73550.1"/>
    </source>
</evidence>
<keyword evidence="2" id="KW-1185">Reference proteome</keyword>